<dbReference type="EMBL" id="JADNYJ010000017">
    <property type="protein sequence ID" value="KAF8906798.1"/>
    <property type="molecule type" value="Genomic_DNA"/>
</dbReference>
<evidence type="ECO:0000256" key="1">
    <source>
        <dbReference type="SAM" id="MobiDB-lite"/>
    </source>
</evidence>
<evidence type="ECO:0000313" key="3">
    <source>
        <dbReference type="EMBL" id="KAF8906798.1"/>
    </source>
</evidence>
<organism evidence="3 4">
    <name type="scientific">Gymnopilus junonius</name>
    <name type="common">Spectacular rustgill mushroom</name>
    <name type="synonym">Gymnopilus spectabilis subsp. junonius</name>
    <dbReference type="NCBI Taxonomy" id="109634"/>
    <lineage>
        <taxon>Eukaryota</taxon>
        <taxon>Fungi</taxon>
        <taxon>Dikarya</taxon>
        <taxon>Basidiomycota</taxon>
        <taxon>Agaricomycotina</taxon>
        <taxon>Agaricomycetes</taxon>
        <taxon>Agaricomycetidae</taxon>
        <taxon>Agaricales</taxon>
        <taxon>Agaricineae</taxon>
        <taxon>Hymenogastraceae</taxon>
        <taxon>Gymnopilus</taxon>
    </lineage>
</organism>
<accession>A0A9P5TQ71</accession>
<evidence type="ECO:0000313" key="4">
    <source>
        <dbReference type="Proteomes" id="UP000724874"/>
    </source>
</evidence>
<dbReference type="AlphaFoldDB" id="A0A9P5TQ71"/>
<dbReference type="Proteomes" id="UP000724874">
    <property type="component" value="Unassembled WGS sequence"/>
</dbReference>
<evidence type="ECO:0000259" key="2">
    <source>
        <dbReference type="Pfam" id="PF20231"/>
    </source>
</evidence>
<feature type="region of interest" description="Disordered" evidence="1">
    <location>
        <begin position="376"/>
        <end position="417"/>
    </location>
</feature>
<feature type="compositionally biased region" description="Low complexity" evidence="1">
    <location>
        <begin position="385"/>
        <end position="395"/>
    </location>
</feature>
<proteinExistence type="predicted"/>
<comment type="caution">
    <text evidence="3">The sequence shown here is derived from an EMBL/GenBank/DDBJ whole genome shotgun (WGS) entry which is preliminary data.</text>
</comment>
<reference evidence="3" key="1">
    <citation type="submission" date="2020-11" db="EMBL/GenBank/DDBJ databases">
        <authorList>
            <consortium name="DOE Joint Genome Institute"/>
            <person name="Ahrendt S."/>
            <person name="Riley R."/>
            <person name="Andreopoulos W."/>
            <person name="LaButti K."/>
            <person name="Pangilinan J."/>
            <person name="Ruiz-duenas F.J."/>
            <person name="Barrasa J.M."/>
            <person name="Sanchez-Garcia M."/>
            <person name="Camarero S."/>
            <person name="Miyauchi S."/>
            <person name="Serrano A."/>
            <person name="Linde D."/>
            <person name="Babiker R."/>
            <person name="Drula E."/>
            <person name="Ayuso-Fernandez I."/>
            <person name="Pacheco R."/>
            <person name="Padilla G."/>
            <person name="Ferreira P."/>
            <person name="Barriuso J."/>
            <person name="Kellner H."/>
            <person name="Castanera R."/>
            <person name="Alfaro M."/>
            <person name="Ramirez L."/>
            <person name="Pisabarro A.G."/>
            <person name="Kuo A."/>
            <person name="Tritt A."/>
            <person name="Lipzen A."/>
            <person name="He G."/>
            <person name="Yan M."/>
            <person name="Ng V."/>
            <person name="Cullen D."/>
            <person name="Martin F."/>
            <person name="Rosso M.-N."/>
            <person name="Henrissat B."/>
            <person name="Hibbett D."/>
            <person name="Martinez A.T."/>
            <person name="Grigoriev I.V."/>
        </authorList>
    </citation>
    <scope>NUCLEOTIDE SEQUENCE</scope>
    <source>
        <strain evidence="3">AH 44721</strain>
    </source>
</reference>
<feature type="domain" description="DUF6589" evidence="2">
    <location>
        <begin position="174"/>
        <end position="558"/>
    </location>
</feature>
<keyword evidence="4" id="KW-1185">Reference proteome</keyword>
<dbReference type="InterPro" id="IPR046496">
    <property type="entry name" value="DUF6589"/>
</dbReference>
<gene>
    <name evidence="3" type="ORF">CPB84DRAFT_1744923</name>
</gene>
<name>A0A9P5TQ71_GYMJU</name>
<sequence length="639" mass="70891">MTSKDVTADFIDNWDLEKIMEPIVQNMPTFSMVFEAAAESKISKQKVKAAKSKNRKKGMYILHAGIHFLCSLKSSKVQVGLGLAAWASGASKEVMMVLHHSCLSMSYSSINSIVTSLADSAIEKAQKAASGPHALAYDNINILTSIFVEQKPGMPNKVQSGTFAVSLPMTLEDTVINICNILFKHVNGFEQLKDSPLFQHPPWRTIPIGHKTKFYPLRAMTIEEASVDGNLAIHNDIYTVQLDMDPENLNKRVIPCINDQLTNARIRGAQDQRRKNVSAWERREIFQLAFGTFHLVMNLIWSILSIHCGTVQQAGSLAYFFSIMEKTRLGSDHPDYHTLLTALTQILEGLILNAWQQECGQLHEFVATDPSLDNPKVPLKNLDMNSNNSNSSSSESEGEPDTEPSMSGPTPDKTIPKSDAAHENVVLLTRDFLNVIELVNAIQTGNFGHVEDMLPTLACMFHGAGSNNYSTEILHLLHNIKNVWTPEFTNIMCDNMLVNISGLPGHAMAMDLNIEHLIGYLKRLFVAKGVYSNWDHFGNISAAIPHLQTIKRQVAKSTDASRIDGDKVKAVIDVHNVGYKKFESSTLAAFNKKIQESKDGIPPDYEVDDIAPIRLTTNFADGEDEFEAGEESALHEDTE</sequence>
<dbReference type="OrthoDB" id="3040861at2759"/>
<dbReference type="Pfam" id="PF20231">
    <property type="entry name" value="DUF6589"/>
    <property type="match status" value="1"/>
</dbReference>
<protein>
    <recommendedName>
        <fullName evidence="2">DUF6589 domain-containing protein</fullName>
    </recommendedName>
</protein>